<dbReference type="VEuPathDB" id="FungiDB:SCHCODRAFT_02666269"/>
<accession>D8PN13</accession>
<name>D8PN13_SCHCM</name>
<dbReference type="GeneID" id="9595082"/>
<dbReference type="RefSeq" id="XP_003036400.1">
    <property type="nucleotide sequence ID" value="XM_003036354.1"/>
</dbReference>
<evidence type="ECO:0000256" key="1">
    <source>
        <dbReference type="SAM" id="MobiDB-lite"/>
    </source>
</evidence>
<feature type="non-terminal residue" evidence="2">
    <location>
        <position position="159"/>
    </location>
</feature>
<dbReference type="OrthoDB" id="10396390at2759"/>
<dbReference type="Proteomes" id="UP000007431">
    <property type="component" value="Unassembled WGS sequence"/>
</dbReference>
<keyword evidence="3" id="KW-1185">Reference proteome</keyword>
<evidence type="ECO:0000313" key="3">
    <source>
        <dbReference type="Proteomes" id="UP000007431"/>
    </source>
</evidence>
<dbReference type="HOGENOM" id="CLU_1661800_0_0_1"/>
<dbReference type="AlphaFoldDB" id="D8PN13"/>
<dbReference type="KEGG" id="scm:SCHCO_02666269"/>
<evidence type="ECO:0000313" key="2">
    <source>
        <dbReference type="EMBL" id="EFJ01498.1"/>
    </source>
</evidence>
<organism evidence="3">
    <name type="scientific">Schizophyllum commune (strain H4-8 / FGSC 9210)</name>
    <name type="common">Split gill fungus</name>
    <dbReference type="NCBI Taxonomy" id="578458"/>
    <lineage>
        <taxon>Eukaryota</taxon>
        <taxon>Fungi</taxon>
        <taxon>Dikarya</taxon>
        <taxon>Basidiomycota</taxon>
        <taxon>Agaricomycotina</taxon>
        <taxon>Agaricomycetes</taxon>
        <taxon>Agaricomycetidae</taxon>
        <taxon>Agaricales</taxon>
        <taxon>Schizophyllaceae</taxon>
        <taxon>Schizophyllum</taxon>
    </lineage>
</organism>
<dbReference type="InParanoid" id="D8PN13"/>
<dbReference type="EMBL" id="GL377302">
    <property type="protein sequence ID" value="EFJ01498.1"/>
    <property type="molecule type" value="Genomic_DNA"/>
</dbReference>
<feature type="region of interest" description="Disordered" evidence="1">
    <location>
        <begin position="1"/>
        <end position="21"/>
    </location>
</feature>
<proteinExistence type="predicted"/>
<sequence length="159" mass="17844">MFPQLATGMRRPPVRMRNPAGSISCRGPNRRRLWVGIMAIPGFPQFHALTAEFVSDQLGRLLVQFHANHIQVVNGALQVYFWQNAYLAVPPPLAAFCITSQNGQGLWQPVQWNAMLSAYILPWGPVYHVVIGGQIWEIFYPQMQMARQAVGPGNHNVPV</sequence>
<protein>
    <submittedName>
        <fullName evidence="2">Uncharacterized protein</fullName>
    </submittedName>
</protein>
<gene>
    <name evidence="2" type="ORF">SCHCODRAFT_102303</name>
</gene>
<reference evidence="2 3" key="1">
    <citation type="journal article" date="2010" name="Nat. Biotechnol.">
        <title>Genome sequence of the model mushroom Schizophyllum commune.</title>
        <authorList>
            <person name="Ohm R.A."/>
            <person name="de Jong J.F."/>
            <person name="Lugones L.G."/>
            <person name="Aerts A."/>
            <person name="Kothe E."/>
            <person name="Stajich J.E."/>
            <person name="de Vries R.P."/>
            <person name="Record E."/>
            <person name="Levasseur A."/>
            <person name="Baker S.E."/>
            <person name="Bartholomew K.A."/>
            <person name="Coutinho P.M."/>
            <person name="Erdmann S."/>
            <person name="Fowler T.J."/>
            <person name="Gathman A.C."/>
            <person name="Lombard V."/>
            <person name="Henrissat B."/>
            <person name="Knabe N."/>
            <person name="Kuees U."/>
            <person name="Lilly W.W."/>
            <person name="Lindquist E."/>
            <person name="Lucas S."/>
            <person name="Magnuson J.K."/>
            <person name="Piumi F."/>
            <person name="Raudaskoski M."/>
            <person name="Salamov A."/>
            <person name="Schmutz J."/>
            <person name="Schwarze F.W.M.R."/>
            <person name="vanKuyk P.A."/>
            <person name="Horton J.S."/>
            <person name="Grigoriev I.V."/>
            <person name="Woesten H.A.B."/>
        </authorList>
    </citation>
    <scope>NUCLEOTIDE SEQUENCE [LARGE SCALE GENOMIC DNA]</scope>
    <source>
        <strain evidence="3">H4-8 / FGSC 9210</strain>
    </source>
</reference>